<dbReference type="AlphaFoldDB" id="A0A1W1GXF8"/>
<sequence>MPSSLRLRRLLCGVLLAALPATAFACGDADAVREAAYRQLPAGALPVTARFTDADSTACRAWPAQPGTTLLAVAQWAAPASEEARGGDLDLLLIDTASGQPLAWTRVADAVSSDALRFTGLRLDTARWQLDPATRAFGVRMDYSGSSGPNPFAQTELQLFVREGRQLRRVLAPLAVSGSRGEWDTRCAGEFSRFERTLEMGSANAAGLAPIVVREKRTDTISVAAGDDCHATDTTAPAQRWTLQPRDGRYAVPEALRGL</sequence>
<evidence type="ECO:0000313" key="3">
    <source>
        <dbReference type="Proteomes" id="UP000191133"/>
    </source>
</evidence>
<reference evidence="3" key="1">
    <citation type="submission" date="2016-10" db="EMBL/GenBank/DDBJ databases">
        <authorList>
            <person name="Varghese N."/>
        </authorList>
    </citation>
    <scope>NUCLEOTIDE SEQUENCE [LARGE SCALE GENOMIC DNA]</scope>
    <source>
        <strain evidence="3">92MFCol6.1</strain>
    </source>
</reference>
<protein>
    <recommendedName>
        <fullName evidence="4">Lipoprotein</fullName>
    </recommendedName>
</protein>
<evidence type="ECO:0008006" key="4">
    <source>
        <dbReference type="Google" id="ProtNLM"/>
    </source>
</evidence>
<evidence type="ECO:0000256" key="1">
    <source>
        <dbReference type="SAM" id="SignalP"/>
    </source>
</evidence>
<dbReference type="EMBL" id="FWEU01000002">
    <property type="protein sequence ID" value="SLM24053.1"/>
    <property type="molecule type" value="Genomic_DNA"/>
</dbReference>
<proteinExistence type="predicted"/>
<evidence type="ECO:0000313" key="2">
    <source>
        <dbReference type="EMBL" id="SLM24053.1"/>
    </source>
</evidence>
<keyword evidence="1" id="KW-0732">Signal</keyword>
<dbReference type="PROSITE" id="PS51257">
    <property type="entry name" value="PROKAR_LIPOPROTEIN"/>
    <property type="match status" value="1"/>
</dbReference>
<dbReference type="Proteomes" id="UP000191133">
    <property type="component" value="Unassembled WGS sequence"/>
</dbReference>
<feature type="chain" id="PRO_5013116994" description="Lipoprotein" evidence="1">
    <location>
        <begin position="26"/>
        <end position="259"/>
    </location>
</feature>
<organism evidence="2 3">
    <name type="scientific">Stenotrophomonas indicatrix</name>
    <dbReference type="NCBI Taxonomy" id="2045451"/>
    <lineage>
        <taxon>Bacteria</taxon>
        <taxon>Pseudomonadati</taxon>
        <taxon>Pseudomonadota</taxon>
        <taxon>Gammaproteobacteria</taxon>
        <taxon>Lysobacterales</taxon>
        <taxon>Lysobacteraceae</taxon>
        <taxon>Stenotrophomonas</taxon>
    </lineage>
</organism>
<dbReference type="RefSeq" id="WP_080149318.1">
    <property type="nucleotide sequence ID" value="NZ_FWEU01000002.1"/>
</dbReference>
<gene>
    <name evidence="2" type="ORF">SAMN04488690_1769</name>
</gene>
<feature type="signal peptide" evidence="1">
    <location>
        <begin position="1"/>
        <end position="25"/>
    </location>
</feature>
<name>A0A1W1GXF8_9GAMM</name>
<accession>A0A1W1GXF8</accession>